<proteinExistence type="inferred from homology"/>
<feature type="transmembrane region" description="Helical" evidence="7">
    <location>
        <begin position="6"/>
        <end position="33"/>
    </location>
</feature>
<keyword evidence="5 7" id="KW-1133">Transmembrane helix</keyword>
<evidence type="ECO:0000256" key="6">
    <source>
        <dbReference type="ARBA" id="ARBA00023136"/>
    </source>
</evidence>
<feature type="transmembrane region" description="Helical" evidence="7">
    <location>
        <begin position="259"/>
        <end position="283"/>
    </location>
</feature>
<organism evidence="8 9">
    <name type="scientific">Pullulanibacillus pueri</name>
    <dbReference type="NCBI Taxonomy" id="1437324"/>
    <lineage>
        <taxon>Bacteria</taxon>
        <taxon>Bacillati</taxon>
        <taxon>Bacillota</taxon>
        <taxon>Bacilli</taxon>
        <taxon>Bacillales</taxon>
        <taxon>Sporolactobacillaceae</taxon>
        <taxon>Pullulanibacillus</taxon>
    </lineage>
</organism>
<evidence type="ECO:0000256" key="5">
    <source>
        <dbReference type="ARBA" id="ARBA00022989"/>
    </source>
</evidence>
<evidence type="ECO:0000313" key="8">
    <source>
        <dbReference type="EMBL" id="GGH74201.1"/>
    </source>
</evidence>
<feature type="transmembrane region" description="Helical" evidence="7">
    <location>
        <begin position="197"/>
        <end position="221"/>
    </location>
</feature>
<feature type="transmembrane region" description="Helical" evidence="7">
    <location>
        <begin position="233"/>
        <end position="252"/>
    </location>
</feature>
<keyword evidence="4 7" id="KW-0812">Transmembrane</keyword>
<keyword evidence="3" id="KW-1003">Cell membrane</keyword>
<comment type="similarity">
    <text evidence="2">Belongs to the cytochrome ubiquinol oxidase subunit 2 family.</text>
</comment>
<dbReference type="Proteomes" id="UP000656813">
    <property type="component" value="Unassembled WGS sequence"/>
</dbReference>
<dbReference type="EMBL" id="BMFV01000001">
    <property type="protein sequence ID" value="GGH74201.1"/>
    <property type="molecule type" value="Genomic_DNA"/>
</dbReference>
<name>A0A8J2ZRE1_9BACL</name>
<feature type="transmembrane region" description="Helical" evidence="7">
    <location>
        <begin position="114"/>
        <end position="134"/>
    </location>
</feature>
<dbReference type="InterPro" id="IPR003317">
    <property type="entry name" value="Cyt-d_oxidase_su2"/>
</dbReference>
<gene>
    <name evidence="8" type="ORF">GCM10007096_02180</name>
</gene>
<feature type="transmembrane region" description="Helical" evidence="7">
    <location>
        <begin position="303"/>
        <end position="326"/>
    </location>
</feature>
<evidence type="ECO:0000313" key="9">
    <source>
        <dbReference type="Proteomes" id="UP000656813"/>
    </source>
</evidence>
<feature type="transmembrane region" description="Helical" evidence="7">
    <location>
        <begin position="85"/>
        <end position="107"/>
    </location>
</feature>
<evidence type="ECO:0000256" key="7">
    <source>
        <dbReference type="SAM" id="Phobius"/>
    </source>
</evidence>
<feature type="transmembrane region" description="Helical" evidence="7">
    <location>
        <begin position="160"/>
        <end position="185"/>
    </location>
</feature>
<evidence type="ECO:0000256" key="1">
    <source>
        <dbReference type="ARBA" id="ARBA00004651"/>
    </source>
</evidence>
<keyword evidence="6 7" id="KW-0472">Membrane</keyword>
<dbReference type="GO" id="GO:0005886">
    <property type="term" value="C:plasma membrane"/>
    <property type="evidence" value="ECO:0007669"/>
    <property type="project" value="UniProtKB-SubCell"/>
</dbReference>
<reference evidence="8" key="2">
    <citation type="submission" date="2020-09" db="EMBL/GenBank/DDBJ databases">
        <authorList>
            <person name="Sun Q."/>
            <person name="Zhou Y."/>
        </authorList>
    </citation>
    <scope>NUCLEOTIDE SEQUENCE</scope>
    <source>
        <strain evidence="8">CGMCC 1.12777</strain>
    </source>
</reference>
<sequence>MSEWLLIIVLWILLYCYLILASIDFGAGFFLAFSRVFRRDKRIYSLVHHYLSPFWEMTNIIFLFFFIGILSFLPNMISFYEGGFITPSLILLLLLLIRTGTYAYYYYTEKENRFFYVFYGLTGLAIPAVMATGLTMTEGGYLHNISGQWRLNYGDLFGSFYFWVVLLLAVISVVYISLMFMTFYAAKRKARELLNQLKGYVIAWSVPTILASAVVFAGLQNHNPEHFNKALDVSWLFLCSLICLMVAITLVFQDKWHSVAFFFVLLQFFFAFFGYGISHLPYIIYPDVTLPQTSFGSTVLNDIVDGVVIVSALSIPVLILYLRLFIARSHKNKSEER</sequence>
<reference evidence="8" key="1">
    <citation type="journal article" date="2014" name="Int. J. Syst. Evol. Microbiol.">
        <title>Complete genome sequence of Corynebacterium casei LMG S-19264T (=DSM 44701T), isolated from a smear-ripened cheese.</title>
        <authorList>
            <consortium name="US DOE Joint Genome Institute (JGI-PGF)"/>
            <person name="Walter F."/>
            <person name="Albersmeier A."/>
            <person name="Kalinowski J."/>
            <person name="Ruckert C."/>
        </authorList>
    </citation>
    <scope>NUCLEOTIDE SEQUENCE</scope>
    <source>
        <strain evidence="8">CGMCC 1.12777</strain>
    </source>
</reference>
<evidence type="ECO:0000256" key="3">
    <source>
        <dbReference type="ARBA" id="ARBA00022475"/>
    </source>
</evidence>
<dbReference type="AlphaFoldDB" id="A0A8J2ZRE1"/>
<dbReference type="Pfam" id="PF02322">
    <property type="entry name" value="Cyt_bd_oxida_II"/>
    <property type="match status" value="1"/>
</dbReference>
<evidence type="ECO:0000256" key="4">
    <source>
        <dbReference type="ARBA" id="ARBA00022692"/>
    </source>
</evidence>
<accession>A0A8J2ZRE1</accession>
<keyword evidence="9" id="KW-1185">Reference proteome</keyword>
<evidence type="ECO:0000256" key="2">
    <source>
        <dbReference type="ARBA" id="ARBA00007543"/>
    </source>
</evidence>
<comment type="subcellular location">
    <subcellularLocation>
        <location evidence="1">Cell membrane</location>
        <topology evidence="1">Multi-pass membrane protein</topology>
    </subcellularLocation>
</comment>
<dbReference type="RefSeq" id="WP_188495187.1">
    <property type="nucleotide sequence ID" value="NZ_BMFV01000001.1"/>
</dbReference>
<feature type="transmembrane region" description="Helical" evidence="7">
    <location>
        <begin position="54"/>
        <end position="73"/>
    </location>
</feature>
<protein>
    <submittedName>
        <fullName evidence="8">Cytochrome D ubiquinol oxidase subunit II</fullName>
    </submittedName>
</protein>
<comment type="caution">
    <text evidence="8">The sequence shown here is derived from an EMBL/GenBank/DDBJ whole genome shotgun (WGS) entry which is preliminary data.</text>
</comment>